<dbReference type="Pfam" id="PF00160">
    <property type="entry name" value="Pro_isomerase"/>
    <property type="match status" value="1"/>
</dbReference>
<dbReference type="PROSITE" id="PS50072">
    <property type="entry name" value="CSA_PPIASE_2"/>
    <property type="match status" value="1"/>
</dbReference>
<dbReference type="PANTHER" id="PTHR45625">
    <property type="entry name" value="PEPTIDYL-PROLYL CIS-TRANS ISOMERASE-RELATED"/>
    <property type="match status" value="1"/>
</dbReference>
<comment type="caution">
    <text evidence="5">The sequence shown here is derived from an EMBL/GenBank/DDBJ whole genome shotgun (WGS) entry which is preliminary data.</text>
</comment>
<evidence type="ECO:0000256" key="2">
    <source>
        <dbReference type="ARBA" id="ARBA00023235"/>
    </source>
</evidence>
<evidence type="ECO:0000256" key="1">
    <source>
        <dbReference type="ARBA" id="ARBA00023110"/>
    </source>
</evidence>
<comment type="catalytic activity">
    <reaction evidence="3">
        <text>[protein]-peptidylproline (omega=180) = [protein]-peptidylproline (omega=0)</text>
        <dbReference type="Rhea" id="RHEA:16237"/>
        <dbReference type="Rhea" id="RHEA-COMP:10747"/>
        <dbReference type="Rhea" id="RHEA-COMP:10748"/>
        <dbReference type="ChEBI" id="CHEBI:83833"/>
        <dbReference type="ChEBI" id="CHEBI:83834"/>
        <dbReference type="EC" id="5.2.1.8"/>
    </reaction>
</comment>
<comment type="similarity">
    <text evidence="3">Belongs to the cyclophilin-type PPIase family.</text>
</comment>
<dbReference type="GO" id="GO:0003755">
    <property type="term" value="F:peptidyl-prolyl cis-trans isomerase activity"/>
    <property type="evidence" value="ECO:0007669"/>
    <property type="project" value="UniProtKB-UniRule"/>
</dbReference>
<dbReference type="PRINTS" id="PR00153">
    <property type="entry name" value="CSAPPISMRASE"/>
</dbReference>
<dbReference type="Proteomes" id="UP000051012">
    <property type="component" value="Unassembled WGS sequence"/>
</dbReference>
<reference evidence="5 6" key="1">
    <citation type="journal article" date="2015" name="Microbiome">
        <title>Genomic resolution of linkages in carbon, nitrogen, and sulfur cycling among widespread estuary sediment bacteria.</title>
        <authorList>
            <person name="Baker B.J."/>
            <person name="Lazar C.S."/>
            <person name="Teske A.P."/>
            <person name="Dick G.J."/>
        </authorList>
    </citation>
    <scope>NUCLEOTIDE SEQUENCE [LARGE SCALE GENOMIC DNA]</scope>
    <source>
        <strain evidence="5">DG_78</strain>
    </source>
</reference>
<evidence type="ECO:0000259" key="4">
    <source>
        <dbReference type="PROSITE" id="PS50072"/>
    </source>
</evidence>
<gene>
    <name evidence="5" type="ORF">AMJ52_09795</name>
</gene>
<dbReference type="InterPro" id="IPR044666">
    <property type="entry name" value="Cyclophilin_A-like"/>
</dbReference>
<name>A0A0S7Y7J2_UNCT6</name>
<dbReference type="InterPro" id="IPR002130">
    <property type="entry name" value="Cyclophilin-type_PPIase_dom"/>
</dbReference>
<dbReference type="SUPFAM" id="SSF50891">
    <property type="entry name" value="Cyclophilin-like"/>
    <property type="match status" value="1"/>
</dbReference>
<keyword evidence="1 3" id="KW-0697">Rotamase</keyword>
<organism evidence="5 6">
    <name type="scientific">candidate division TA06 bacterium DG_78</name>
    <dbReference type="NCBI Taxonomy" id="1703772"/>
    <lineage>
        <taxon>Bacteria</taxon>
        <taxon>Bacteria division TA06</taxon>
    </lineage>
</organism>
<dbReference type="EMBL" id="LJNI01000170">
    <property type="protein sequence ID" value="KPJ70554.1"/>
    <property type="molecule type" value="Genomic_DNA"/>
</dbReference>
<dbReference type="PATRIC" id="fig|1703772.3.peg.1478"/>
<sequence>MCYFLGCTQPHTNPQVILSTELGNIVIEVYIHKAPITAANFLRYVDEDRYREAHFYRVVTMNNQPNNEIKIEVIQGGIGFIESELRLAPIEHETTDKTGILHKNGVISMARAEPGTASSEFFICIGDQSELDFGGKRNPDGQGFTAFGQVIRGMEVVKKIHEQPEQKQMLVSPIKITTFRRVR</sequence>
<proteinExistence type="inferred from homology"/>
<protein>
    <recommendedName>
        <fullName evidence="3">Peptidyl-prolyl cis-trans isomerase</fullName>
        <shortName evidence="3">PPIase</shortName>
        <ecNumber evidence="3">5.2.1.8</ecNumber>
    </recommendedName>
</protein>
<feature type="domain" description="PPIase cyclophilin-type" evidence="4">
    <location>
        <begin position="19"/>
        <end position="183"/>
    </location>
</feature>
<evidence type="ECO:0000256" key="3">
    <source>
        <dbReference type="RuleBase" id="RU363019"/>
    </source>
</evidence>
<dbReference type="AlphaFoldDB" id="A0A0S7Y7J2"/>
<accession>A0A0S7Y7J2</accession>
<dbReference type="CDD" id="cd00317">
    <property type="entry name" value="cyclophilin"/>
    <property type="match status" value="1"/>
</dbReference>
<dbReference type="PANTHER" id="PTHR45625:SF4">
    <property type="entry name" value="PEPTIDYLPROLYL ISOMERASE DOMAIN AND WD REPEAT-CONTAINING PROTEIN 1"/>
    <property type="match status" value="1"/>
</dbReference>
<dbReference type="EC" id="5.2.1.8" evidence="3"/>
<evidence type="ECO:0000313" key="6">
    <source>
        <dbReference type="Proteomes" id="UP000051012"/>
    </source>
</evidence>
<dbReference type="Gene3D" id="2.40.100.10">
    <property type="entry name" value="Cyclophilin-like"/>
    <property type="match status" value="1"/>
</dbReference>
<evidence type="ECO:0000313" key="5">
    <source>
        <dbReference type="EMBL" id="KPJ70554.1"/>
    </source>
</evidence>
<dbReference type="InterPro" id="IPR029000">
    <property type="entry name" value="Cyclophilin-like_dom_sf"/>
</dbReference>
<comment type="function">
    <text evidence="3">PPIases accelerate the folding of proteins. It catalyzes the cis-trans isomerization of proline imidic peptide bonds in oligopeptides.</text>
</comment>
<keyword evidence="2 3" id="KW-0413">Isomerase</keyword>